<evidence type="ECO:0000313" key="2">
    <source>
        <dbReference type="Proteomes" id="UP001255601"/>
    </source>
</evidence>
<dbReference type="Proteomes" id="UP001255601">
    <property type="component" value="Unassembled WGS sequence"/>
</dbReference>
<dbReference type="AlphaFoldDB" id="A0AAJ2BHS9"/>
<comment type="caution">
    <text evidence="1">The sequence shown here is derived from an EMBL/GenBank/DDBJ whole genome shotgun (WGS) entry which is preliminary data.</text>
</comment>
<sequence length="150" mass="16952">MSVKDLTQVFPSSVELFTLRKLKASKGLPEGWRLTLPIGRQNVSLELFSIRHGELGAYRIRASHTRRPKDEWEARAIDILGDLAAFVVIEISDIFESRAGNIVAMAHRTWTTGNIDALIPHLRASYRTTEDQTGLRWVTVKGELKGRRKA</sequence>
<proteinExistence type="predicted"/>
<reference evidence="1" key="1">
    <citation type="submission" date="2023-08" db="EMBL/GenBank/DDBJ databases">
        <title>Functional and genomic diversity of the sorghum phyllosphere microbiome.</title>
        <authorList>
            <person name="Shade A."/>
        </authorList>
    </citation>
    <scope>NUCLEOTIDE SEQUENCE</scope>
    <source>
        <strain evidence="1">SORGH_AS_0974</strain>
    </source>
</reference>
<organism evidence="1 2">
    <name type="scientific">Agrobacterium larrymoorei</name>
    <dbReference type="NCBI Taxonomy" id="160699"/>
    <lineage>
        <taxon>Bacteria</taxon>
        <taxon>Pseudomonadati</taxon>
        <taxon>Pseudomonadota</taxon>
        <taxon>Alphaproteobacteria</taxon>
        <taxon>Hyphomicrobiales</taxon>
        <taxon>Rhizobiaceae</taxon>
        <taxon>Rhizobium/Agrobacterium group</taxon>
        <taxon>Agrobacterium</taxon>
    </lineage>
</organism>
<name>A0AAJ2BHS9_9HYPH</name>
<protein>
    <submittedName>
        <fullName evidence="1">Uncharacterized protein</fullName>
    </submittedName>
</protein>
<gene>
    <name evidence="1" type="ORF">QE369_004225</name>
</gene>
<accession>A0AAJ2BHS9</accession>
<evidence type="ECO:0000313" key="1">
    <source>
        <dbReference type="EMBL" id="MDR6104028.1"/>
    </source>
</evidence>
<dbReference type="EMBL" id="JAVIZC010000003">
    <property type="protein sequence ID" value="MDR6104028.1"/>
    <property type="molecule type" value="Genomic_DNA"/>
</dbReference>